<dbReference type="Pfam" id="PF20499">
    <property type="entry name" value="DUF6729"/>
    <property type="match status" value="1"/>
</dbReference>
<dbReference type="InterPro" id="IPR046616">
    <property type="entry name" value="DUF6729"/>
</dbReference>
<proteinExistence type="predicted"/>
<dbReference type="RefSeq" id="XP_014676115.1">
    <property type="nucleotide sequence ID" value="XM_014820629.1"/>
</dbReference>
<feature type="domain" description="C2H2-type" evidence="3">
    <location>
        <begin position="37"/>
        <end position="64"/>
    </location>
</feature>
<evidence type="ECO:0000259" key="3">
    <source>
        <dbReference type="PROSITE" id="PS50157"/>
    </source>
</evidence>
<sequence>MEPDDQSSLWQCRICSQPYSTSSNLNRHMKIHEVKQFKCERCLKTFTLKQHLNNHQKLHDKQDSAPQIRYFKKGEALMKASEEAKRYENFLKLQKVVVEKTWCDPVTAEAMAKSKAGEAWRGEVKLTFGKYINMTFRWLVENDVGWLKWLLVQHATKKECNPLMLWLKKTLWDYASQFPEVMCHVDCDLKKQKKQLEPSKAEQPYERDVSKGEEPSEFIDDKDLLEMADNLLTTSELGVKTQITMARDLLEASTSIPETVTSIPETVTDPGLEGWQKSWEEPPPNTLPMYQPNIQWLKNDPVFGLYTKEGSRKVLKPMMIFNPPPLFSRVESTLPSMLSFFRTPTFFWRPVGVMQLKVPCPNTDCPAPSGYSLVRHGYGSVARTVFGMKFPYTLLTERLICHHCMEKRRSASDKEKLQYSWNSSSSSVLQQLAPAVRSMFPAVIVGKRAVDKEVVTLLTDRINSVSMSKVYRVLEMGHGEWYAERRDWYQTLLYKAHSAESSGTSQRGILPFIKSPGTYTPPLPQMPLPSPRTLRRAHLIVEMERMPVYRQSILSVTGEILCIDGTKQILKKVYGDGQGTMHFLTSILNEWGQFVTAVVVASESEECYQRLARGLSSRFRRANAPAPKVLYTDNNCCRDGGTSWNGVPCLVTGCKGDGMLMPSDIANWPAQMGRRLLSKSNPTAIRGS</sequence>
<dbReference type="InterPro" id="IPR013087">
    <property type="entry name" value="Znf_C2H2_type"/>
</dbReference>
<dbReference type="Proteomes" id="UP000695022">
    <property type="component" value="Unplaced"/>
</dbReference>
<reference evidence="5" key="1">
    <citation type="submission" date="2025-08" db="UniProtKB">
        <authorList>
            <consortium name="RefSeq"/>
        </authorList>
    </citation>
    <scope>IDENTIFICATION</scope>
</reference>
<evidence type="ECO:0000256" key="1">
    <source>
        <dbReference type="PROSITE-ProRule" id="PRU00042"/>
    </source>
</evidence>
<evidence type="ECO:0000313" key="4">
    <source>
        <dbReference type="Proteomes" id="UP000695022"/>
    </source>
</evidence>
<feature type="domain" description="C2H2-type" evidence="3">
    <location>
        <begin position="10"/>
        <end position="37"/>
    </location>
</feature>
<dbReference type="SMART" id="SM00355">
    <property type="entry name" value="ZnF_C2H2"/>
    <property type="match status" value="2"/>
</dbReference>
<dbReference type="Pfam" id="PF13894">
    <property type="entry name" value="zf-C2H2_4"/>
    <property type="match status" value="1"/>
</dbReference>
<evidence type="ECO:0000256" key="2">
    <source>
        <dbReference type="SAM" id="MobiDB-lite"/>
    </source>
</evidence>
<keyword evidence="1" id="KW-0862">Zinc</keyword>
<dbReference type="Gene3D" id="3.30.160.60">
    <property type="entry name" value="Classic Zinc Finger"/>
    <property type="match status" value="2"/>
</dbReference>
<dbReference type="InterPro" id="IPR036236">
    <property type="entry name" value="Znf_C2H2_sf"/>
</dbReference>
<dbReference type="SUPFAM" id="SSF57667">
    <property type="entry name" value="beta-beta-alpha zinc fingers"/>
    <property type="match status" value="1"/>
</dbReference>
<organism evidence="4 5">
    <name type="scientific">Priapulus caudatus</name>
    <name type="common">Priapulid worm</name>
    <dbReference type="NCBI Taxonomy" id="37621"/>
    <lineage>
        <taxon>Eukaryota</taxon>
        <taxon>Metazoa</taxon>
        <taxon>Ecdysozoa</taxon>
        <taxon>Scalidophora</taxon>
        <taxon>Priapulida</taxon>
        <taxon>Priapulimorpha</taxon>
        <taxon>Priapulimorphida</taxon>
        <taxon>Priapulidae</taxon>
        <taxon>Priapulus</taxon>
    </lineage>
</organism>
<gene>
    <name evidence="5" type="primary">LOC106816072</name>
</gene>
<dbReference type="PANTHER" id="PTHR47773:SF1">
    <property type="entry name" value="C2H2-TYPE DOMAIN-CONTAINING PROTEIN"/>
    <property type="match status" value="1"/>
</dbReference>
<dbReference type="GeneID" id="106816072"/>
<name>A0ABM1EV94_PRICU</name>
<keyword evidence="1" id="KW-0479">Metal-binding</keyword>
<keyword evidence="4" id="KW-1185">Reference proteome</keyword>
<feature type="region of interest" description="Disordered" evidence="2">
    <location>
        <begin position="196"/>
        <end position="215"/>
    </location>
</feature>
<accession>A0ABM1EV94</accession>
<dbReference type="PROSITE" id="PS50157">
    <property type="entry name" value="ZINC_FINGER_C2H2_2"/>
    <property type="match status" value="2"/>
</dbReference>
<dbReference type="PROSITE" id="PS00028">
    <property type="entry name" value="ZINC_FINGER_C2H2_1"/>
    <property type="match status" value="2"/>
</dbReference>
<evidence type="ECO:0000313" key="5">
    <source>
        <dbReference type="RefSeq" id="XP_014676115.1"/>
    </source>
</evidence>
<protein>
    <submittedName>
        <fullName evidence="5">Uncharacterized protein LOC106816072</fullName>
    </submittedName>
</protein>
<dbReference type="PANTHER" id="PTHR47773">
    <property type="entry name" value="SI:DKEY-9I5.2-RELATED"/>
    <property type="match status" value="1"/>
</dbReference>
<keyword evidence="1" id="KW-0863">Zinc-finger</keyword>